<dbReference type="Gene3D" id="3.90.1140.10">
    <property type="entry name" value="Cyclic phosphodiesterase"/>
    <property type="match status" value="1"/>
</dbReference>
<dbReference type="PIRSF" id="PIRSF033328">
    <property type="entry name" value="Phest_Mll4975"/>
    <property type="match status" value="1"/>
</dbReference>
<name>A0AA41YPB4_9PROT</name>
<evidence type="ECO:0000313" key="2">
    <source>
        <dbReference type="Proteomes" id="UP001165679"/>
    </source>
</evidence>
<dbReference type="AlphaFoldDB" id="A0AA41YPB4"/>
<reference evidence="1" key="1">
    <citation type="submission" date="2022-09" db="EMBL/GenBank/DDBJ databases">
        <title>Rhodovastum sp. nov. RN2-1 isolated from soil in Seongnam, South Korea.</title>
        <authorList>
            <person name="Le N.T."/>
        </authorList>
    </citation>
    <scope>NUCLEOTIDE SEQUENCE</scope>
    <source>
        <strain evidence="1">RN2-1</strain>
    </source>
</reference>
<comment type="caution">
    <text evidence="1">The sequence shown here is derived from an EMBL/GenBank/DDBJ whole genome shotgun (WGS) entry which is preliminary data.</text>
</comment>
<dbReference type="NCBIfam" id="TIGR03223">
    <property type="entry name" value="Phn_opern_protn"/>
    <property type="match status" value="1"/>
</dbReference>
<dbReference type="Proteomes" id="UP001165679">
    <property type="component" value="Unassembled WGS sequence"/>
</dbReference>
<proteinExistence type="predicted"/>
<reference evidence="1" key="2">
    <citation type="submission" date="2022-10" db="EMBL/GenBank/DDBJ databases">
        <authorList>
            <person name="Trinh H.N."/>
        </authorList>
    </citation>
    <scope>NUCLEOTIDE SEQUENCE</scope>
    <source>
        <strain evidence="1">RN2-1</strain>
    </source>
</reference>
<organism evidence="1 2">
    <name type="scientific">Limobrevibacterium gyesilva</name>
    <dbReference type="NCBI Taxonomy" id="2991712"/>
    <lineage>
        <taxon>Bacteria</taxon>
        <taxon>Pseudomonadati</taxon>
        <taxon>Pseudomonadota</taxon>
        <taxon>Alphaproteobacteria</taxon>
        <taxon>Acetobacterales</taxon>
        <taxon>Acetobacteraceae</taxon>
        <taxon>Limobrevibacterium</taxon>
    </lineage>
</organism>
<accession>A0AA41YPB4</accession>
<protein>
    <submittedName>
        <fullName evidence="1">DUF1045 domain-containing protein</fullName>
    </submittedName>
</protein>
<sequence length="227" mass="24934">MRPGARVALYYAPQADDPLWHLAADWLGRDPATGAPRPQPELPDIADVTADPRTYGFHATLKPPMRLVEGAAWTDVLDAAAEVAAGIPAFDLPGLSVQNLDGFLALRETTPSPELQALADACVIGLDALRAPPGEAELARRRRNGLRPAQEAMLARWGYPYVFATWFFHMTLTRRLTPAEHAVYRPEAEAFFATALTRPRRVDDISLFVQDQTGAPFTLAERIPLRG</sequence>
<dbReference type="InterPro" id="IPR009389">
    <property type="entry name" value="DUF1045"/>
</dbReference>
<evidence type="ECO:0000313" key="1">
    <source>
        <dbReference type="EMBL" id="MCW3475768.1"/>
    </source>
</evidence>
<keyword evidence="2" id="KW-1185">Reference proteome</keyword>
<gene>
    <name evidence="1" type="ORF">OL599_14410</name>
</gene>
<dbReference type="Pfam" id="PF06299">
    <property type="entry name" value="DUF1045"/>
    <property type="match status" value="1"/>
</dbReference>
<dbReference type="EMBL" id="JAPDNT010000011">
    <property type="protein sequence ID" value="MCW3475768.1"/>
    <property type="molecule type" value="Genomic_DNA"/>
</dbReference>